<dbReference type="InterPro" id="IPR001680">
    <property type="entry name" value="WD40_rpt"/>
</dbReference>
<dbReference type="PANTHER" id="PTHR22847:SF637">
    <property type="entry name" value="WD REPEAT DOMAIN 5B"/>
    <property type="match status" value="1"/>
</dbReference>
<keyword evidence="5" id="KW-1185">Reference proteome</keyword>
<evidence type="ECO:0000256" key="2">
    <source>
        <dbReference type="ARBA" id="ARBA00022737"/>
    </source>
</evidence>
<evidence type="ECO:0000256" key="1">
    <source>
        <dbReference type="ARBA" id="ARBA00022574"/>
    </source>
</evidence>
<dbReference type="Proteomes" id="UP000023152">
    <property type="component" value="Unassembled WGS sequence"/>
</dbReference>
<dbReference type="PRINTS" id="PR00320">
    <property type="entry name" value="GPROTEINBRPT"/>
</dbReference>
<comment type="caution">
    <text evidence="4">The sequence shown here is derived from an EMBL/GenBank/DDBJ whole genome shotgun (WGS) entry which is preliminary data.</text>
</comment>
<dbReference type="Pfam" id="PF00400">
    <property type="entry name" value="WD40"/>
    <property type="match status" value="2"/>
</dbReference>
<dbReference type="InterPro" id="IPR019775">
    <property type="entry name" value="WD40_repeat_CS"/>
</dbReference>
<reference evidence="4 5" key="1">
    <citation type="journal article" date="2013" name="Curr. Biol.">
        <title>The Genome of the Foraminiferan Reticulomyxa filosa.</title>
        <authorList>
            <person name="Glockner G."/>
            <person name="Hulsmann N."/>
            <person name="Schleicher M."/>
            <person name="Noegel A.A."/>
            <person name="Eichinger L."/>
            <person name="Gallinger C."/>
            <person name="Pawlowski J."/>
            <person name="Sierra R."/>
            <person name="Euteneuer U."/>
            <person name="Pillet L."/>
            <person name="Moustafa A."/>
            <person name="Platzer M."/>
            <person name="Groth M."/>
            <person name="Szafranski K."/>
            <person name="Schliwa M."/>
        </authorList>
    </citation>
    <scope>NUCLEOTIDE SEQUENCE [LARGE SCALE GENOMIC DNA]</scope>
</reference>
<proteinExistence type="predicted"/>
<dbReference type="OrthoDB" id="10251741at2759"/>
<dbReference type="EMBL" id="ASPP01017067">
    <property type="protein sequence ID" value="ETO17227.1"/>
    <property type="molecule type" value="Genomic_DNA"/>
</dbReference>
<name>X6MUT7_RETFI</name>
<evidence type="ECO:0000313" key="5">
    <source>
        <dbReference type="Proteomes" id="UP000023152"/>
    </source>
</evidence>
<gene>
    <name evidence="4" type="ORF">RFI_20103</name>
</gene>
<dbReference type="InterPro" id="IPR036322">
    <property type="entry name" value="WD40_repeat_dom_sf"/>
</dbReference>
<feature type="repeat" description="WD" evidence="3">
    <location>
        <begin position="33"/>
        <end position="53"/>
    </location>
</feature>
<dbReference type="PROSITE" id="PS00678">
    <property type="entry name" value="WD_REPEATS_1"/>
    <property type="match status" value="2"/>
</dbReference>
<keyword evidence="1 3" id="KW-0853">WD repeat</keyword>
<dbReference type="InterPro" id="IPR015943">
    <property type="entry name" value="WD40/YVTN_repeat-like_dom_sf"/>
</dbReference>
<accession>X6MUT7</accession>
<dbReference type="SUPFAM" id="SSF50978">
    <property type="entry name" value="WD40 repeat-like"/>
    <property type="match status" value="1"/>
</dbReference>
<dbReference type="SMART" id="SM00320">
    <property type="entry name" value="WD40"/>
    <property type="match status" value="3"/>
</dbReference>
<feature type="repeat" description="WD" evidence="3">
    <location>
        <begin position="54"/>
        <end position="97"/>
    </location>
</feature>
<sequence length="239" mass="27578">MEKLKQGIKLKDNESILNFKFVRQSFKLLKTFTGHSDNTIRFWDIKSNQQLKILNKHNDSANGIEFSSFSGGKYLCSGSSDRTIRLWDVETSKLLYVWCVNFSPLQNNKKSNSICVIGELDIIDESVRLWDSRSCQQIQIFNGHKGWVYTVEYSPFIINNNEIGDSSNMICSGSYDNTIRFWDIRSNKSELYVIKGDKEDNGIFCLKFVLLKNKRNPNNVTYDLSLCYSSANGPIRMWG</sequence>
<dbReference type="AlphaFoldDB" id="X6MUT7"/>
<dbReference type="PROSITE" id="PS50082">
    <property type="entry name" value="WD_REPEATS_2"/>
    <property type="match status" value="3"/>
</dbReference>
<dbReference type="PROSITE" id="PS50294">
    <property type="entry name" value="WD_REPEATS_REGION"/>
    <property type="match status" value="2"/>
</dbReference>
<dbReference type="Gene3D" id="2.130.10.10">
    <property type="entry name" value="YVTN repeat-like/Quinoprotein amine dehydrogenase"/>
    <property type="match status" value="2"/>
</dbReference>
<dbReference type="PANTHER" id="PTHR22847">
    <property type="entry name" value="WD40 REPEAT PROTEIN"/>
    <property type="match status" value="1"/>
</dbReference>
<dbReference type="InterPro" id="IPR020472">
    <property type="entry name" value="WD40_PAC1"/>
</dbReference>
<organism evidence="4 5">
    <name type="scientific">Reticulomyxa filosa</name>
    <dbReference type="NCBI Taxonomy" id="46433"/>
    <lineage>
        <taxon>Eukaryota</taxon>
        <taxon>Sar</taxon>
        <taxon>Rhizaria</taxon>
        <taxon>Retaria</taxon>
        <taxon>Foraminifera</taxon>
        <taxon>Monothalamids</taxon>
        <taxon>Reticulomyxidae</taxon>
        <taxon>Reticulomyxa</taxon>
    </lineage>
</organism>
<feature type="repeat" description="WD" evidence="3">
    <location>
        <begin position="141"/>
        <end position="192"/>
    </location>
</feature>
<protein>
    <submittedName>
        <fullName evidence="4">Uncharacterized protein</fullName>
    </submittedName>
</protein>
<keyword evidence="2" id="KW-0677">Repeat</keyword>
<evidence type="ECO:0000313" key="4">
    <source>
        <dbReference type="EMBL" id="ETO17227.1"/>
    </source>
</evidence>
<dbReference type="GO" id="GO:1990234">
    <property type="term" value="C:transferase complex"/>
    <property type="evidence" value="ECO:0007669"/>
    <property type="project" value="UniProtKB-ARBA"/>
</dbReference>
<evidence type="ECO:0000256" key="3">
    <source>
        <dbReference type="PROSITE-ProRule" id="PRU00221"/>
    </source>
</evidence>